<sequence>MKLTILGCSGSLAAPGNPGSSYVVSTAGNPDVVMDFGPGALAAMQRDFDPSAAHIVFSHLHADHCSDVASLLVWRRYHPTAPAAGRNLMYGPSYAPEHFGRMGSDGPDDINDISDTFEFHPWISGTPVELEGVIITPFPVVHPAAESHALRVEDKATGKVITYTGDSGFTPSLFDASLNADLLFCESAWGPTSEGQPEGMHLSGQDAGRIAREARVKTLVLVHIQPWSDKEAARAAAQAEFDGEVIVGEAGAVFEV</sequence>
<dbReference type="CDD" id="cd07716">
    <property type="entry name" value="RNaseZ_short-form-like_MBL-fold"/>
    <property type="match status" value="1"/>
</dbReference>
<accession>A0A1Q2HYS1</accession>
<dbReference type="OrthoDB" id="9800940at2"/>
<dbReference type="SMART" id="SM00849">
    <property type="entry name" value="Lactamase_B"/>
    <property type="match status" value="1"/>
</dbReference>
<evidence type="ECO:0000259" key="1">
    <source>
        <dbReference type="SMART" id="SM00849"/>
    </source>
</evidence>
<evidence type="ECO:0000313" key="3">
    <source>
        <dbReference type="Proteomes" id="UP000217209"/>
    </source>
</evidence>
<feature type="domain" description="Metallo-beta-lactamase" evidence="1">
    <location>
        <begin position="18"/>
        <end position="223"/>
    </location>
</feature>
<dbReference type="RefSeq" id="WP_095660588.1">
    <property type="nucleotide sequence ID" value="NZ_CP019688.1"/>
</dbReference>
<dbReference type="GO" id="GO:0042781">
    <property type="term" value="F:3'-tRNA processing endoribonuclease activity"/>
    <property type="evidence" value="ECO:0007669"/>
    <property type="project" value="TreeGrafter"/>
</dbReference>
<dbReference type="SUPFAM" id="SSF56281">
    <property type="entry name" value="Metallo-hydrolase/oxidoreductase"/>
    <property type="match status" value="1"/>
</dbReference>
<dbReference type="Proteomes" id="UP000217209">
    <property type="component" value="Chromosome"/>
</dbReference>
<dbReference type="PANTHER" id="PTHR46018">
    <property type="entry name" value="ZINC PHOSPHODIESTERASE ELAC PROTEIN 1"/>
    <property type="match status" value="1"/>
</dbReference>
<dbReference type="EMBL" id="CP019688">
    <property type="protein sequence ID" value="AQQ15973.1"/>
    <property type="molecule type" value="Genomic_DNA"/>
</dbReference>
<dbReference type="PANTHER" id="PTHR46018:SF4">
    <property type="entry name" value="METALLO-HYDROLASE YHFI-RELATED"/>
    <property type="match status" value="1"/>
</dbReference>
<proteinExistence type="predicted"/>
<dbReference type="AlphaFoldDB" id="A0A1Q2HYS1"/>
<keyword evidence="3" id="KW-1185">Reference proteome</keyword>
<dbReference type="InterPro" id="IPR001279">
    <property type="entry name" value="Metallo-B-lactamas"/>
</dbReference>
<reference evidence="2 3" key="1">
    <citation type="submission" date="2016-12" db="EMBL/GenBank/DDBJ databases">
        <authorList>
            <person name="Song W.-J."/>
            <person name="Kurnit D.M."/>
        </authorList>
    </citation>
    <scope>NUCLEOTIDE SEQUENCE [LARGE SCALE GENOMIC DNA]</scope>
    <source>
        <strain evidence="2 3">DSM 30827</strain>
    </source>
</reference>
<organism evidence="2 3">
    <name type="scientific">Corynebacterium glaucum</name>
    <dbReference type="NCBI Taxonomy" id="187491"/>
    <lineage>
        <taxon>Bacteria</taxon>
        <taxon>Bacillati</taxon>
        <taxon>Actinomycetota</taxon>
        <taxon>Actinomycetes</taxon>
        <taxon>Mycobacteriales</taxon>
        <taxon>Corynebacteriaceae</taxon>
        <taxon>Corynebacterium</taxon>
    </lineage>
</organism>
<name>A0A1Q2HYS1_9CORY</name>
<dbReference type="InterPro" id="IPR036866">
    <property type="entry name" value="RibonucZ/Hydroxyglut_hydro"/>
</dbReference>
<dbReference type="Gene3D" id="3.60.15.10">
    <property type="entry name" value="Ribonuclease Z/Hydroxyacylglutathione hydrolase-like"/>
    <property type="match status" value="1"/>
</dbReference>
<gene>
    <name evidence="2" type="ORF">CGLAU_10140</name>
</gene>
<dbReference type="Pfam" id="PF12706">
    <property type="entry name" value="Lactamase_B_2"/>
    <property type="match status" value="1"/>
</dbReference>
<dbReference type="KEGG" id="cgv:CGLAU_10140"/>
<evidence type="ECO:0000313" key="2">
    <source>
        <dbReference type="EMBL" id="AQQ15973.1"/>
    </source>
</evidence>
<protein>
    <submittedName>
        <fullName evidence="2">Ribonuclease Z</fullName>
    </submittedName>
</protein>